<dbReference type="RefSeq" id="WP_344556031.1">
    <property type="nucleotide sequence ID" value="NZ_BAAATG010000004.1"/>
</dbReference>
<dbReference type="EMBL" id="JBHSKN010000025">
    <property type="protein sequence ID" value="MFC5243411.1"/>
    <property type="molecule type" value="Genomic_DNA"/>
</dbReference>
<reference evidence="3" key="1">
    <citation type="journal article" date="2019" name="Int. J. Syst. Evol. Microbiol.">
        <title>The Global Catalogue of Microorganisms (GCM) 10K type strain sequencing project: providing services to taxonomists for standard genome sequencing and annotation.</title>
        <authorList>
            <consortium name="The Broad Institute Genomics Platform"/>
            <consortium name="The Broad Institute Genome Sequencing Center for Infectious Disease"/>
            <person name="Wu L."/>
            <person name="Ma J."/>
        </authorList>
    </citation>
    <scope>NUCLEOTIDE SEQUENCE [LARGE SCALE GENOMIC DNA]</scope>
    <source>
        <strain evidence="3">CGMCC 4.7131</strain>
    </source>
</reference>
<sequence length="604" mass="64855">MVGYLVAGLLGGPVAAAAELALSELKNPDPVPVSSVKRHDLAKPDQTVKNAWKKPAEPAWPTPGTVIVDVPRTDAAEGRAGSLPLRLKRTATKSSQVEAGPERTQVQILDRKATQALGVHGVALAVRPVEGGEGPVEVTLDYSGFKNAYGGDWASRLTLRQLPACALSAREGKDCGAGSELTTNNDIESATLSASVSLPAADSAADEQSAPVTRAPAAGAVSALTAEDNTVLLAAVASVSGSSGDFGATSLSPSAAWSAGGSSGAFTWTYDITAPEVPGGIGPDLSLAYSSQAVDGRTAATNNQANWIGDGWSMEPGYIERRYVSCSEDAEDSNGTDKSGDLCWKTDNAVLSLGGQSNVLVKDDKTGEWHLEDDDGTKVTRLTGSSRGNGDDDGEYWRVTTPDGTDYYFGYNRLPGWSDGKPETNSTWTVPVFGNHSGEKCHADAYKDSWCQQAWRWNLDYVVNPHSDAMAYYWKKETNYYGRNVNPDTGASTATVYDRGGYLDRIEYGLRSNTVYTQKAAGKVDFTVSERCLSDCVTFDKDHAKNWPDVPFDQNCKEGDECKDRYSPSFWTRKRLTQIDTSVLTGGIQERRHLGPDPDLPRYR</sequence>
<evidence type="ECO:0008006" key="4">
    <source>
        <dbReference type="Google" id="ProtNLM"/>
    </source>
</evidence>
<proteinExistence type="predicted"/>
<feature type="region of interest" description="Disordered" evidence="1">
    <location>
        <begin position="371"/>
        <end position="396"/>
    </location>
</feature>
<evidence type="ECO:0000313" key="2">
    <source>
        <dbReference type="EMBL" id="MFC5243411.1"/>
    </source>
</evidence>
<evidence type="ECO:0000313" key="3">
    <source>
        <dbReference type="Proteomes" id="UP001596035"/>
    </source>
</evidence>
<keyword evidence="3" id="KW-1185">Reference proteome</keyword>
<dbReference type="Proteomes" id="UP001596035">
    <property type="component" value="Unassembled WGS sequence"/>
</dbReference>
<name>A0ABW0DYI9_9ACTN</name>
<evidence type="ECO:0000256" key="1">
    <source>
        <dbReference type="SAM" id="MobiDB-lite"/>
    </source>
</evidence>
<gene>
    <name evidence="2" type="ORF">ACFPWV_26465</name>
</gene>
<comment type="caution">
    <text evidence="2">The sequence shown here is derived from an EMBL/GenBank/DDBJ whole genome shotgun (WGS) entry which is preliminary data.</text>
</comment>
<accession>A0ABW0DYI9</accession>
<protein>
    <recommendedName>
        <fullName evidence="4">RHS repeat protein</fullName>
    </recommendedName>
</protein>
<organism evidence="2 3">
    <name type="scientific">Streptomyces atrovirens</name>
    <dbReference type="NCBI Taxonomy" id="285556"/>
    <lineage>
        <taxon>Bacteria</taxon>
        <taxon>Bacillati</taxon>
        <taxon>Actinomycetota</taxon>
        <taxon>Actinomycetes</taxon>
        <taxon>Kitasatosporales</taxon>
        <taxon>Streptomycetaceae</taxon>
        <taxon>Streptomyces</taxon>
    </lineage>
</organism>